<accession>A0A9Q4DE12</accession>
<dbReference type="EMBL" id="JAOTMY010000003">
    <property type="protein sequence ID" value="MCY3087922.1"/>
    <property type="molecule type" value="Genomic_DNA"/>
</dbReference>
<dbReference type="PANTHER" id="PTHR12110">
    <property type="entry name" value="HYDROXYPYRUVATE ISOMERASE"/>
    <property type="match status" value="1"/>
</dbReference>
<reference evidence="3 4" key="1">
    <citation type="journal article" date="2020" name="J. Bacteriol.">
        <title>Aerococcus urinae Isolated from Women with Lower Urinary Tract Symptoms: In Vitro Aggregation and Genome Analysis.</title>
        <authorList>
            <person name="Hilt E.E."/>
            <person name="Putonti C."/>
            <person name="Thomas-White K."/>
            <person name="Lewis A.L."/>
            <person name="Visick K.L."/>
            <person name="Gilbert N.M."/>
            <person name="Wolfe A.J."/>
        </authorList>
    </citation>
    <scope>NUCLEOTIDE SEQUENCE [LARGE SCALE GENOMIC DNA]</scope>
    <source>
        <strain evidence="3 4">UMB1016</strain>
    </source>
</reference>
<dbReference type="Pfam" id="PF01261">
    <property type="entry name" value="AP_endonuc_2"/>
    <property type="match status" value="1"/>
</dbReference>
<dbReference type="Proteomes" id="UP000250354">
    <property type="component" value="Chromosome"/>
</dbReference>
<sequence>MGAPYRLALYEKALPDHFNLKEKLILAKDMGYDSLEICIDMNEQRQDRLNWTDETWQKLKEFCEDEKIVLYSLSLSALRGCPLGSNDKEKVIKAFTMLEKALSIASHLDITTILVNAYDVYEEESTEETQQRFIQNMKYFSTLAGDNQVVIAIENAEMPFADTGAKVNRLVEKIGSQWVQIYYDFANTFNALEANKKLIRNDFECCKNQIRRCHLKDSLPGDYRHVPYGKGHVDFEMIAELLAENSISEFTAELFCPQGGNWESYSRGANVFLRSYLDVAFNKRNRK</sequence>
<dbReference type="EC" id="5.1.3.22" evidence="2"/>
<dbReference type="GO" id="GO:0034015">
    <property type="term" value="F:L-ribulose-5-phosphate 3-epimerase activity"/>
    <property type="evidence" value="ECO:0007669"/>
    <property type="project" value="UniProtKB-EC"/>
</dbReference>
<dbReference type="InterPro" id="IPR036237">
    <property type="entry name" value="Xyl_isomerase-like_sf"/>
</dbReference>
<dbReference type="GeneID" id="86858338"/>
<dbReference type="InterPro" id="IPR050312">
    <property type="entry name" value="IolE/XylAMocC-like"/>
</dbReference>
<evidence type="ECO:0000313" key="3">
    <source>
        <dbReference type="EMBL" id="WWC54509.1"/>
    </source>
</evidence>
<evidence type="ECO:0000259" key="1">
    <source>
        <dbReference type="Pfam" id="PF01261"/>
    </source>
</evidence>
<organism evidence="2 5">
    <name type="scientific">Aerococcus mictus</name>
    <dbReference type="NCBI Taxonomy" id="2976810"/>
    <lineage>
        <taxon>Bacteria</taxon>
        <taxon>Bacillati</taxon>
        <taxon>Bacillota</taxon>
        <taxon>Bacilli</taxon>
        <taxon>Lactobacillales</taxon>
        <taxon>Aerococcaceae</taxon>
        <taxon>Aerococcus</taxon>
    </lineage>
</organism>
<dbReference type="RefSeq" id="WP_013669376.1">
    <property type="nucleotide sequence ID" value="NZ_CAJHLJ010000004.1"/>
</dbReference>
<dbReference type="InterPro" id="IPR013022">
    <property type="entry name" value="Xyl_isomerase-like_TIM-brl"/>
</dbReference>
<accession>A0A1E9PN37</accession>
<evidence type="ECO:0000313" key="2">
    <source>
        <dbReference type="EMBL" id="MCY3087922.1"/>
    </source>
</evidence>
<gene>
    <name evidence="3" type="ORF">DBT44_0009030</name>
    <name evidence="2" type="ORF">ODY61_07360</name>
</gene>
<reference evidence="3" key="3">
    <citation type="submission" date="2024-02" db="EMBL/GenBank/DDBJ databases">
        <authorList>
            <person name="Choi B."/>
        </authorList>
    </citation>
    <scope>NUCLEOTIDE SEQUENCE</scope>
    <source>
        <strain evidence="3">UMB1016</strain>
    </source>
</reference>
<dbReference type="Proteomes" id="UP001069047">
    <property type="component" value="Unassembled WGS sequence"/>
</dbReference>
<dbReference type="NCBIfam" id="NF009689">
    <property type="entry name" value="PRK13210.1"/>
    <property type="match status" value="1"/>
</dbReference>
<evidence type="ECO:0000313" key="5">
    <source>
        <dbReference type="Proteomes" id="UP001069047"/>
    </source>
</evidence>
<protein>
    <submittedName>
        <fullName evidence="2">L-ribulose-5-phosphate 3-epimerase</fullName>
        <ecNumber evidence="2">5.1.3.22</ecNumber>
    </submittedName>
</protein>
<evidence type="ECO:0000313" key="4">
    <source>
        <dbReference type="Proteomes" id="UP000250354"/>
    </source>
</evidence>
<keyword evidence="4" id="KW-1185">Reference proteome</keyword>
<feature type="domain" description="Xylose isomerase-like TIM barrel" evidence="1">
    <location>
        <begin position="26"/>
        <end position="268"/>
    </location>
</feature>
<dbReference type="Gene3D" id="3.20.20.150">
    <property type="entry name" value="Divalent-metal-dependent TIM barrel enzymes"/>
    <property type="match status" value="1"/>
</dbReference>
<dbReference type="SUPFAM" id="SSF51658">
    <property type="entry name" value="Xylose isomerase-like"/>
    <property type="match status" value="1"/>
</dbReference>
<name>A0A1E9PN37_9LACT</name>
<reference evidence="2" key="2">
    <citation type="submission" date="2022-09" db="EMBL/GenBank/DDBJ databases">
        <title>Aerococcus urinae taxonomy study.</title>
        <authorList>
            <person name="Christensen J."/>
            <person name="Senneby E."/>
        </authorList>
    </citation>
    <scope>NUCLEOTIDE SEQUENCE</scope>
    <source>
        <strain evidence="2">LUND-41-B12</strain>
    </source>
</reference>
<proteinExistence type="predicted"/>
<dbReference type="PANTHER" id="PTHR12110:SF41">
    <property type="entry name" value="INOSOSE DEHYDRATASE"/>
    <property type="match status" value="1"/>
</dbReference>
<keyword evidence="2" id="KW-0413">Isomerase</keyword>
<dbReference type="AlphaFoldDB" id="A0A1E9PN37"/>
<dbReference type="EMBL" id="CP145132">
    <property type="protein sequence ID" value="WWC54509.1"/>
    <property type="molecule type" value="Genomic_DNA"/>
</dbReference>